<dbReference type="PANTHER" id="PTHR24359">
    <property type="entry name" value="SERINE/THREONINE-PROTEIN KINASE SBK1"/>
    <property type="match status" value="1"/>
</dbReference>
<feature type="region of interest" description="Disordered" evidence="1">
    <location>
        <begin position="757"/>
        <end position="801"/>
    </location>
</feature>
<dbReference type="InterPro" id="IPR036465">
    <property type="entry name" value="vWFA_dom_sf"/>
</dbReference>
<dbReference type="InterPro" id="IPR000719">
    <property type="entry name" value="Prot_kinase_dom"/>
</dbReference>
<dbReference type="GO" id="GO:0004674">
    <property type="term" value="F:protein serine/threonine kinase activity"/>
    <property type="evidence" value="ECO:0007669"/>
    <property type="project" value="TreeGrafter"/>
</dbReference>
<sequence length="801" mass="92153">MQSLHGLTDIREEFYKFLQDEKVCRKNFEKRPFYFPKDITTWLRRSAGKGTLNNGSRLFSAIYKDKGVYRKSFPPMNEVEKNPLVFAILCQMRCGHMVHVFSKSIDDSHLAFPNLTTTYVDIERVLREEEAVLPERYSKTGYKGVIDEFEAQRWAFYPAMDVLRMGEVNIEEKSILPFFYSAPINVGGTAHVHHFKVDIDLVEHTELIAALEPSRKTDTAIGSEYYEFAVKSYFKEWDDIYKGESQAFRGIRGTRDPRAHGVVKYLGEYSRHLRDDVNGPVREDTRHIMLEFGEQDLEEYLAATKPPVRSKEIIATWEGLFEVASTLRTIHQLDHDWDGDVDRYIGLHGDVKPDNILRVRGKFKLADFGFTSFEKSKIGKPQTSSVLGGTRTYGAPERDQLESTGVKVPHTTAIDTWSLGCVFSAMATWVTLGPQDYINYGERRIMAHDKLQKERNRNRNAAVHLSVCKDAFHDGTRVLPAVLQWHDYLRNSSRRADTITSRVLDLVENDITFRRRQDVPIVQEYNRLCQEWEKNRTKWYMLQRQVPQDSYLAQFISNRDIIFLVDNAASMDDHWDNVNTTLLTLAMKIGMLDKDGLDLMFTIGDPCKHNVSSAKEWKIPEKFGKSMTNAKKDMARHPNNSTDMALALSRVFDNYIDYSKKQTLIVLTDGLWEGSTEEDDVDNTISNFIIKLKTKLDKAERRWFSIQFVSFGDDEKALKRLKRLDDELRSTAKEDVVDSKPWHSTDVNMLILGSIQQGMDAQDPSSPPPPSRVTSQLLPNPPPLVTTGSMRKKWIPKLPGR</sequence>
<reference evidence="5" key="1">
    <citation type="journal article" date="2013" name="Mol. Plant Microbe Interact.">
        <title>Global aspects of pacC regulation of pathogenicity genes in Colletotrichum gloeosporioides as revealed by transcriptome analysis.</title>
        <authorList>
            <person name="Alkan N."/>
            <person name="Meng X."/>
            <person name="Friedlander G."/>
            <person name="Reuveni E."/>
            <person name="Sukno S."/>
            <person name="Sherman A."/>
            <person name="Thon M."/>
            <person name="Fluhr R."/>
            <person name="Prusky D."/>
        </authorList>
    </citation>
    <scope>NUCLEOTIDE SEQUENCE [LARGE SCALE GENOMIC DNA]</scope>
    <source>
        <strain evidence="5">Cg-14</strain>
    </source>
</reference>
<comment type="caution">
    <text evidence="4">The sequence shown here is derived from an EMBL/GenBank/DDBJ whole genome shotgun (WGS) entry which is preliminary data.</text>
</comment>
<dbReference type="InterPro" id="IPR002035">
    <property type="entry name" value="VWF_A"/>
</dbReference>
<dbReference type="EMBL" id="AMYD01000577">
    <property type="protein sequence ID" value="EQB57096.1"/>
    <property type="molecule type" value="Genomic_DNA"/>
</dbReference>
<evidence type="ECO:0000259" key="3">
    <source>
        <dbReference type="PROSITE" id="PS50234"/>
    </source>
</evidence>
<dbReference type="Pfam" id="PF00069">
    <property type="entry name" value="Pkinase"/>
    <property type="match status" value="1"/>
</dbReference>
<dbReference type="InterPro" id="IPR011009">
    <property type="entry name" value="Kinase-like_dom_sf"/>
</dbReference>
<dbReference type="Proteomes" id="UP000015530">
    <property type="component" value="Unassembled WGS sequence"/>
</dbReference>
<dbReference type="GO" id="GO:0005524">
    <property type="term" value="F:ATP binding"/>
    <property type="evidence" value="ECO:0007669"/>
    <property type="project" value="InterPro"/>
</dbReference>
<organism evidence="4 5">
    <name type="scientific">Colletotrichum gloeosporioides (strain Cg-14)</name>
    <name type="common">Anthracnose fungus</name>
    <name type="synonym">Glomerella cingulata</name>
    <dbReference type="NCBI Taxonomy" id="1237896"/>
    <lineage>
        <taxon>Eukaryota</taxon>
        <taxon>Fungi</taxon>
        <taxon>Dikarya</taxon>
        <taxon>Ascomycota</taxon>
        <taxon>Pezizomycotina</taxon>
        <taxon>Sordariomycetes</taxon>
        <taxon>Hypocreomycetidae</taxon>
        <taxon>Glomerellales</taxon>
        <taxon>Glomerellaceae</taxon>
        <taxon>Colletotrichum</taxon>
        <taxon>Colletotrichum gloeosporioides species complex</taxon>
    </lineage>
</organism>
<name>T0LZY8_COLGC</name>
<evidence type="ECO:0008006" key="6">
    <source>
        <dbReference type="Google" id="ProtNLM"/>
    </source>
</evidence>
<dbReference type="HOGENOM" id="CLU_005931_0_1_1"/>
<dbReference type="SUPFAM" id="SSF56112">
    <property type="entry name" value="Protein kinase-like (PK-like)"/>
    <property type="match status" value="1"/>
</dbReference>
<feature type="domain" description="Protein kinase" evidence="2">
    <location>
        <begin position="178"/>
        <end position="504"/>
    </location>
</feature>
<evidence type="ECO:0000313" key="5">
    <source>
        <dbReference type="Proteomes" id="UP000015530"/>
    </source>
</evidence>
<feature type="compositionally biased region" description="Basic residues" evidence="1">
    <location>
        <begin position="790"/>
        <end position="801"/>
    </location>
</feature>
<dbReference type="PANTHER" id="PTHR24359:SF1">
    <property type="entry name" value="INHIBITOR OF NUCLEAR FACTOR KAPPA-B KINASE EPSILON SUBUNIT HOMOLOG 1-RELATED"/>
    <property type="match status" value="1"/>
</dbReference>
<dbReference type="PROSITE" id="PS50234">
    <property type="entry name" value="VWFA"/>
    <property type="match status" value="1"/>
</dbReference>
<evidence type="ECO:0000313" key="4">
    <source>
        <dbReference type="EMBL" id="EQB57096.1"/>
    </source>
</evidence>
<dbReference type="SMART" id="SM00220">
    <property type="entry name" value="S_TKc"/>
    <property type="match status" value="1"/>
</dbReference>
<dbReference type="AlphaFoldDB" id="T0LZY8"/>
<proteinExistence type="predicted"/>
<accession>T0LZY8</accession>
<evidence type="ECO:0000256" key="1">
    <source>
        <dbReference type="SAM" id="MobiDB-lite"/>
    </source>
</evidence>
<dbReference type="eggNOG" id="KOG0596">
    <property type="taxonomic scope" value="Eukaryota"/>
</dbReference>
<gene>
    <name evidence="4" type="ORF">CGLO_02816</name>
</gene>
<dbReference type="PROSITE" id="PS50011">
    <property type="entry name" value="PROTEIN_KINASE_DOM"/>
    <property type="match status" value="1"/>
</dbReference>
<dbReference type="OrthoDB" id="9992527at2759"/>
<protein>
    <recommendedName>
        <fullName evidence="6">Protein kinase domain-containing protein</fullName>
    </recommendedName>
</protein>
<dbReference type="STRING" id="1237896.T0LZY8"/>
<feature type="domain" description="VWFA" evidence="3">
    <location>
        <begin position="560"/>
        <end position="759"/>
    </location>
</feature>
<dbReference type="Gene3D" id="3.40.50.410">
    <property type="entry name" value="von Willebrand factor, type A domain"/>
    <property type="match status" value="1"/>
</dbReference>
<dbReference type="OMA" id="RAINHNI"/>
<dbReference type="SUPFAM" id="SSF53300">
    <property type="entry name" value="vWA-like"/>
    <property type="match status" value="1"/>
</dbReference>
<evidence type="ECO:0000259" key="2">
    <source>
        <dbReference type="PROSITE" id="PS50011"/>
    </source>
</evidence>
<dbReference type="Gene3D" id="1.10.510.10">
    <property type="entry name" value="Transferase(Phosphotransferase) domain 1"/>
    <property type="match status" value="1"/>
</dbReference>